<evidence type="ECO:0000313" key="10">
    <source>
        <dbReference type="EMBL" id="QGU93979.1"/>
    </source>
</evidence>
<gene>
    <name evidence="10" type="ORF">GOM49_01480</name>
</gene>
<dbReference type="SUPFAM" id="SSF161098">
    <property type="entry name" value="MetI-like"/>
    <property type="match status" value="1"/>
</dbReference>
<reference evidence="10 11" key="1">
    <citation type="submission" date="2019-12" db="EMBL/GenBank/DDBJ databases">
        <title>Genome sequenceing of Clostridium bovifaecis.</title>
        <authorList>
            <person name="Yao Y."/>
        </authorList>
    </citation>
    <scope>NUCLEOTIDE SEQUENCE [LARGE SCALE GENOMIC DNA]</scope>
    <source>
        <strain evidence="10 11">BXX</strain>
    </source>
</reference>
<protein>
    <submittedName>
        <fullName evidence="10">ABC transporter permease subunit</fullName>
    </submittedName>
</protein>
<feature type="transmembrane region" description="Helical" evidence="8">
    <location>
        <begin position="178"/>
        <end position="198"/>
    </location>
</feature>
<evidence type="ECO:0000256" key="5">
    <source>
        <dbReference type="ARBA" id="ARBA00023136"/>
    </source>
</evidence>
<dbReference type="FunFam" id="1.10.3720.10:FF:000001">
    <property type="entry name" value="Glycine betaine ABC transporter, permease"/>
    <property type="match status" value="1"/>
</dbReference>
<evidence type="ECO:0000313" key="11">
    <source>
        <dbReference type="Proteomes" id="UP000422764"/>
    </source>
</evidence>
<keyword evidence="11" id="KW-1185">Reference proteome</keyword>
<feature type="transmembrane region" description="Helical" evidence="8">
    <location>
        <begin position="234"/>
        <end position="253"/>
    </location>
</feature>
<evidence type="ECO:0000256" key="1">
    <source>
        <dbReference type="ARBA" id="ARBA00004141"/>
    </source>
</evidence>
<proteinExistence type="inferred from homology"/>
<keyword evidence="5 8" id="KW-0472">Membrane</keyword>
<evidence type="ECO:0000256" key="2">
    <source>
        <dbReference type="ARBA" id="ARBA00022448"/>
    </source>
</evidence>
<feature type="transmembrane region" description="Helical" evidence="8">
    <location>
        <begin position="133"/>
        <end position="166"/>
    </location>
</feature>
<dbReference type="EMBL" id="CP046522">
    <property type="protein sequence ID" value="QGU93979.1"/>
    <property type="molecule type" value="Genomic_DNA"/>
</dbReference>
<sequence>MREFFMYFLERKDQVISLLLQHLGLTIASVIVAILVGVPLGILITRKKSLSGPIVGLANLVQAIPSLALLGFLIPVLGIGSTPAIVMVFLYSLLPILKNTYTGLKNINPDMLEAAEGMGLTSRQKLQMVQLPLALPVIMAGIRIAAVTAVGLMTIAAFIGAGGLGYMVFTGVQRVDNFMILSGAIPACILALLMDFIIGKIENEVVPEGIKLNKEGKRRKVKRRTRQNERRNRAIAITAAAAIVISIIGGIGYKAYSNNKEFVVGSKNFTEQIILGNMFATLVEENTDLNVKRTGLNLGGSSVAWEALKSGDIDMYVEYTGTGLVNIMQQSVVSNPKEAYDIVKEHFNKEYDITWLDTLGFNNTYVLAVRQDTAKQYNLKKISDLKIGEKNFIFGPTMEFTDREDGYLGMQDIYHIKFDTVKPVDGGLRYTAISNKESDVIDAFATDGLLKAYNLVTLEDDKNIFPPYNAAPIVRNDTLKKYPELKELLNKLSGQIDDETMRELNYKVDKLGEDPRTVADEFLKEKGLI</sequence>
<dbReference type="Gene3D" id="3.40.190.10">
    <property type="entry name" value="Periplasmic binding protein-like II"/>
    <property type="match status" value="1"/>
</dbReference>
<keyword evidence="3 8" id="KW-0812">Transmembrane</keyword>
<dbReference type="GO" id="GO:0043190">
    <property type="term" value="C:ATP-binding cassette (ABC) transporter complex"/>
    <property type="evidence" value="ECO:0007669"/>
    <property type="project" value="InterPro"/>
</dbReference>
<feature type="transmembrane region" description="Helical" evidence="8">
    <location>
        <begin position="54"/>
        <end position="74"/>
    </location>
</feature>
<keyword evidence="4 8" id="KW-1133">Transmembrane helix</keyword>
<dbReference type="Proteomes" id="UP000422764">
    <property type="component" value="Chromosome"/>
</dbReference>
<evidence type="ECO:0000259" key="9">
    <source>
        <dbReference type="PROSITE" id="PS50928"/>
    </source>
</evidence>
<dbReference type="AlphaFoldDB" id="A0A6I6EK07"/>
<feature type="transmembrane region" description="Helical" evidence="8">
    <location>
        <begin position="80"/>
        <end position="97"/>
    </location>
</feature>
<comment type="similarity">
    <text evidence="6">In the C-terminal section; belongs to the OsmX family.</text>
</comment>
<organism evidence="10 11">
    <name type="scientific">Clostridium bovifaecis</name>
    <dbReference type="NCBI Taxonomy" id="2184719"/>
    <lineage>
        <taxon>Bacteria</taxon>
        <taxon>Bacillati</taxon>
        <taxon>Bacillota</taxon>
        <taxon>Clostridia</taxon>
        <taxon>Eubacteriales</taxon>
        <taxon>Clostridiaceae</taxon>
        <taxon>Clostridium</taxon>
    </lineage>
</organism>
<dbReference type="InterPro" id="IPR035906">
    <property type="entry name" value="MetI-like_sf"/>
</dbReference>
<name>A0A6I6EK07_9CLOT</name>
<feature type="domain" description="ABC transmembrane type-1" evidence="9">
    <location>
        <begin position="19"/>
        <end position="198"/>
    </location>
</feature>
<evidence type="ECO:0000256" key="7">
    <source>
        <dbReference type="ARBA" id="ARBA00035652"/>
    </source>
</evidence>
<dbReference type="InterPro" id="IPR007210">
    <property type="entry name" value="ABC_Gly_betaine_transp_sub-bd"/>
</dbReference>
<dbReference type="CDD" id="cd13609">
    <property type="entry name" value="PBP2_Opu_like_1"/>
    <property type="match status" value="1"/>
</dbReference>
<evidence type="ECO:0000256" key="6">
    <source>
        <dbReference type="ARBA" id="ARBA00035642"/>
    </source>
</evidence>
<keyword evidence="2 8" id="KW-0813">Transport</keyword>
<dbReference type="Pfam" id="PF00528">
    <property type="entry name" value="BPD_transp_1"/>
    <property type="match status" value="1"/>
</dbReference>
<dbReference type="CDD" id="cd06261">
    <property type="entry name" value="TM_PBP2"/>
    <property type="match status" value="1"/>
</dbReference>
<dbReference type="InterPro" id="IPR000515">
    <property type="entry name" value="MetI-like"/>
</dbReference>
<feature type="transmembrane region" description="Helical" evidence="8">
    <location>
        <begin position="20"/>
        <end position="42"/>
    </location>
</feature>
<dbReference type="Gene3D" id="1.10.3720.10">
    <property type="entry name" value="MetI-like"/>
    <property type="match status" value="1"/>
</dbReference>
<dbReference type="Gene3D" id="3.40.190.120">
    <property type="entry name" value="Osmoprotection protein (prox), domain 2"/>
    <property type="match status" value="1"/>
</dbReference>
<dbReference type="PANTHER" id="PTHR30177">
    <property type="entry name" value="GLYCINE BETAINE/L-PROLINE TRANSPORT SYSTEM PERMEASE PROTEIN PROW"/>
    <property type="match status" value="1"/>
</dbReference>
<accession>A0A6I6EK07</accession>
<dbReference type="InterPro" id="IPR051204">
    <property type="entry name" value="ABC_transp_perm/SBD"/>
</dbReference>
<dbReference type="GO" id="GO:0022857">
    <property type="term" value="F:transmembrane transporter activity"/>
    <property type="evidence" value="ECO:0007669"/>
    <property type="project" value="InterPro"/>
</dbReference>
<dbReference type="SUPFAM" id="SSF53850">
    <property type="entry name" value="Periplasmic binding protein-like II"/>
    <property type="match status" value="1"/>
</dbReference>
<comment type="similarity">
    <text evidence="7">In the N-terminal section; belongs to the binding-protein-dependent transport system permease family.</text>
</comment>
<dbReference type="GO" id="GO:0031460">
    <property type="term" value="P:glycine betaine transport"/>
    <property type="evidence" value="ECO:0007669"/>
    <property type="project" value="TreeGrafter"/>
</dbReference>
<evidence type="ECO:0000256" key="4">
    <source>
        <dbReference type="ARBA" id="ARBA00022989"/>
    </source>
</evidence>
<comment type="similarity">
    <text evidence="8">Belongs to the binding-protein-dependent transport system permease family.</text>
</comment>
<evidence type="ECO:0000256" key="8">
    <source>
        <dbReference type="RuleBase" id="RU363032"/>
    </source>
</evidence>
<dbReference type="PANTHER" id="PTHR30177:SF4">
    <property type="entry name" value="OSMOPROTECTANT IMPORT PERMEASE PROTEIN OSMW"/>
    <property type="match status" value="1"/>
</dbReference>
<evidence type="ECO:0000256" key="3">
    <source>
        <dbReference type="ARBA" id="ARBA00022692"/>
    </source>
</evidence>
<comment type="subcellular location">
    <subcellularLocation>
        <location evidence="8">Cell membrane</location>
        <topology evidence="8">Multi-pass membrane protein</topology>
    </subcellularLocation>
    <subcellularLocation>
        <location evidence="1">Membrane</location>
        <topology evidence="1">Multi-pass membrane protein</topology>
    </subcellularLocation>
</comment>
<dbReference type="PROSITE" id="PS50928">
    <property type="entry name" value="ABC_TM1"/>
    <property type="match status" value="1"/>
</dbReference>
<dbReference type="Pfam" id="PF04069">
    <property type="entry name" value="OpuAC"/>
    <property type="match status" value="1"/>
</dbReference>